<dbReference type="PANTHER" id="PTHR46033">
    <property type="entry name" value="PROTEIN MAIN-LIKE 2"/>
    <property type="match status" value="1"/>
</dbReference>
<feature type="region of interest" description="Disordered" evidence="1">
    <location>
        <begin position="148"/>
        <end position="191"/>
    </location>
</feature>
<protein>
    <recommendedName>
        <fullName evidence="2">Aminotransferase-like plant mobile domain-containing protein</fullName>
    </recommendedName>
</protein>
<dbReference type="AlphaFoldDB" id="A0AAW2WC06"/>
<gene>
    <name evidence="3" type="ORF">Slati_2382300</name>
</gene>
<dbReference type="PANTHER" id="PTHR46033:SF1">
    <property type="entry name" value="PROTEIN MAIN-LIKE 2"/>
    <property type="match status" value="1"/>
</dbReference>
<dbReference type="EMBL" id="JACGWN010000008">
    <property type="protein sequence ID" value="KAL0438993.1"/>
    <property type="molecule type" value="Genomic_DNA"/>
</dbReference>
<comment type="caution">
    <text evidence="3">The sequence shown here is derived from an EMBL/GenBank/DDBJ whole genome shotgun (WGS) entry which is preliminary data.</text>
</comment>
<evidence type="ECO:0000259" key="2">
    <source>
        <dbReference type="Pfam" id="PF10536"/>
    </source>
</evidence>
<organism evidence="3">
    <name type="scientific">Sesamum latifolium</name>
    <dbReference type="NCBI Taxonomy" id="2727402"/>
    <lineage>
        <taxon>Eukaryota</taxon>
        <taxon>Viridiplantae</taxon>
        <taxon>Streptophyta</taxon>
        <taxon>Embryophyta</taxon>
        <taxon>Tracheophyta</taxon>
        <taxon>Spermatophyta</taxon>
        <taxon>Magnoliopsida</taxon>
        <taxon>eudicotyledons</taxon>
        <taxon>Gunneridae</taxon>
        <taxon>Pentapetalae</taxon>
        <taxon>asterids</taxon>
        <taxon>lamiids</taxon>
        <taxon>Lamiales</taxon>
        <taxon>Pedaliaceae</taxon>
        <taxon>Sesamum</taxon>
    </lineage>
</organism>
<accession>A0AAW2WC06</accession>
<evidence type="ECO:0000256" key="1">
    <source>
        <dbReference type="SAM" id="MobiDB-lite"/>
    </source>
</evidence>
<name>A0AAW2WC06_9LAMI</name>
<feature type="domain" description="Aminotransferase-like plant mobile" evidence="2">
    <location>
        <begin position="2"/>
        <end position="115"/>
    </location>
</feature>
<dbReference type="Pfam" id="PF10536">
    <property type="entry name" value="PMD"/>
    <property type="match status" value="1"/>
</dbReference>
<feature type="compositionally biased region" description="Polar residues" evidence="1">
    <location>
        <begin position="157"/>
        <end position="166"/>
    </location>
</feature>
<dbReference type="InterPro" id="IPR044824">
    <property type="entry name" value="MAIN-like"/>
</dbReference>
<reference evidence="3" key="1">
    <citation type="submission" date="2020-06" db="EMBL/GenBank/DDBJ databases">
        <authorList>
            <person name="Li T."/>
            <person name="Hu X."/>
            <person name="Zhang T."/>
            <person name="Song X."/>
            <person name="Zhang H."/>
            <person name="Dai N."/>
            <person name="Sheng W."/>
            <person name="Hou X."/>
            <person name="Wei L."/>
        </authorList>
    </citation>
    <scope>NUCLEOTIDE SEQUENCE</scope>
    <source>
        <strain evidence="3">KEN1</strain>
        <tissue evidence="3">Leaf</tissue>
    </source>
</reference>
<dbReference type="GO" id="GO:0010073">
    <property type="term" value="P:meristem maintenance"/>
    <property type="evidence" value="ECO:0007669"/>
    <property type="project" value="InterPro"/>
</dbReference>
<sequence>MVNIDEESTLNWGTIVLAYMYRELCTALQRGKTNIGGAIQLLQIWTWSRIIILAPIPSNNAADLMPTIDDPDNILPIPPYAQRIVSTNTIGYRPTDPRNWEVVYNLMENMTLQAENFDPNDTQSLRDVRSRTITYGRQMMNISSERYPSVRVGPTGTYETGPSNVYTEPGPSNVYTPAGPSNVYTEADPSNDFTPEQALKLLRRHEDILGYHQSHLKART</sequence>
<dbReference type="InterPro" id="IPR019557">
    <property type="entry name" value="AminoTfrase-like_pln_mobile"/>
</dbReference>
<evidence type="ECO:0000313" key="3">
    <source>
        <dbReference type="EMBL" id="KAL0438993.1"/>
    </source>
</evidence>
<reference evidence="3" key="2">
    <citation type="journal article" date="2024" name="Plant">
        <title>Genomic evolution and insights into agronomic trait innovations of Sesamum species.</title>
        <authorList>
            <person name="Miao H."/>
            <person name="Wang L."/>
            <person name="Qu L."/>
            <person name="Liu H."/>
            <person name="Sun Y."/>
            <person name="Le M."/>
            <person name="Wang Q."/>
            <person name="Wei S."/>
            <person name="Zheng Y."/>
            <person name="Lin W."/>
            <person name="Duan Y."/>
            <person name="Cao H."/>
            <person name="Xiong S."/>
            <person name="Wang X."/>
            <person name="Wei L."/>
            <person name="Li C."/>
            <person name="Ma Q."/>
            <person name="Ju M."/>
            <person name="Zhao R."/>
            <person name="Li G."/>
            <person name="Mu C."/>
            <person name="Tian Q."/>
            <person name="Mei H."/>
            <person name="Zhang T."/>
            <person name="Gao T."/>
            <person name="Zhang H."/>
        </authorList>
    </citation>
    <scope>NUCLEOTIDE SEQUENCE</scope>
    <source>
        <strain evidence="3">KEN1</strain>
    </source>
</reference>
<proteinExistence type="predicted"/>